<organism evidence="2 3">
    <name type="scientific">Coprinellus micaceus</name>
    <name type="common">Glistening ink-cap mushroom</name>
    <name type="synonym">Coprinus micaceus</name>
    <dbReference type="NCBI Taxonomy" id="71717"/>
    <lineage>
        <taxon>Eukaryota</taxon>
        <taxon>Fungi</taxon>
        <taxon>Dikarya</taxon>
        <taxon>Basidiomycota</taxon>
        <taxon>Agaricomycotina</taxon>
        <taxon>Agaricomycetes</taxon>
        <taxon>Agaricomycetidae</taxon>
        <taxon>Agaricales</taxon>
        <taxon>Agaricineae</taxon>
        <taxon>Psathyrellaceae</taxon>
        <taxon>Coprinellus</taxon>
    </lineage>
</organism>
<dbReference type="AlphaFoldDB" id="A0A4Y7SBQ9"/>
<reference evidence="2 3" key="1">
    <citation type="journal article" date="2019" name="Nat. Ecol. Evol.">
        <title>Megaphylogeny resolves global patterns of mushroom evolution.</title>
        <authorList>
            <person name="Varga T."/>
            <person name="Krizsan K."/>
            <person name="Foldi C."/>
            <person name="Dima B."/>
            <person name="Sanchez-Garcia M."/>
            <person name="Sanchez-Ramirez S."/>
            <person name="Szollosi G.J."/>
            <person name="Szarkandi J.G."/>
            <person name="Papp V."/>
            <person name="Albert L."/>
            <person name="Andreopoulos W."/>
            <person name="Angelini C."/>
            <person name="Antonin V."/>
            <person name="Barry K.W."/>
            <person name="Bougher N.L."/>
            <person name="Buchanan P."/>
            <person name="Buyck B."/>
            <person name="Bense V."/>
            <person name="Catcheside P."/>
            <person name="Chovatia M."/>
            <person name="Cooper J."/>
            <person name="Damon W."/>
            <person name="Desjardin D."/>
            <person name="Finy P."/>
            <person name="Geml J."/>
            <person name="Haridas S."/>
            <person name="Hughes K."/>
            <person name="Justo A."/>
            <person name="Karasinski D."/>
            <person name="Kautmanova I."/>
            <person name="Kiss B."/>
            <person name="Kocsube S."/>
            <person name="Kotiranta H."/>
            <person name="LaButti K.M."/>
            <person name="Lechner B.E."/>
            <person name="Liimatainen K."/>
            <person name="Lipzen A."/>
            <person name="Lukacs Z."/>
            <person name="Mihaltcheva S."/>
            <person name="Morgado L.N."/>
            <person name="Niskanen T."/>
            <person name="Noordeloos M.E."/>
            <person name="Ohm R.A."/>
            <person name="Ortiz-Santana B."/>
            <person name="Ovrebo C."/>
            <person name="Racz N."/>
            <person name="Riley R."/>
            <person name="Savchenko A."/>
            <person name="Shiryaev A."/>
            <person name="Soop K."/>
            <person name="Spirin V."/>
            <person name="Szebenyi C."/>
            <person name="Tomsovsky M."/>
            <person name="Tulloss R.E."/>
            <person name="Uehling J."/>
            <person name="Grigoriev I.V."/>
            <person name="Vagvolgyi C."/>
            <person name="Papp T."/>
            <person name="Martin F.M."/>
            <person name="Miettinen O."/>
            <person name="Hibbett D.S."/>
            <person name="Nagy L.G."/>
        </authorList>
    </citation>
    <scope>NUCLEOTIDE SEQUENCE [LARGE SCALE GENOMIC DNA]</scope>
    <source>
        <strain evidence="2 3">FP101781</strain>
    </source>
</reference>
<accession>A0A4Y7SBQ9</accession>
<dbReference type="EMBL" id="QPFP01000238">
    <property type="protein sequence ID" value="TEB18662.1"/>
    <property type="molecule type" value="Genomic_DNA"/>
</dbReference>
<evidence type="ECO:0000313" key="3">
    <source>
        <dbReference type="Proteomes" id="UP000298030"/>
    </source>
</evidence>
<evidence type="ECO:0000313" key="2">
    <source>
        <dbReference type="EMBL" id="TEB18662.1"/>
    </source>
</evidence>
<protein>
    <submittedName>
        <fullName evidence="2">Uncharacterized protein</fullName>
    </submittedName>
</protein>
<dbReference type="Proteomes" id="UP000298030">
    <property type="component" value="Unassembled WGS sequence"/>
</dbReference>
<comment type="caution">
    <text evidence="2">The sequence shown here is derived from an EMBL/GenBank/DDBJ whole genome shotgun (WGS) entry which is preliminary data.</text>
</comment>
<feature type="compositionally biased region" description="Polar residues" evidence="1">
    <location>
        <begin position="55"/>
        <end position="66"/>
    </location>
</feature>
<sequence length="209" mass="22262">MCEIQAEGPRSEGLQTLECCGTIGEDIPEPGVDVLANTPGGDAGLGNSAGVGSPRINSERPTSSSGIAIDEDADPKADGTSVDILCHSQKVHVDSLSATTYHALRDVNVSFNHISHHYHPPPRPVTTFDIPTNKISPSQLEFFVASIGREITSLYREFGSALAELSANANDNSTIGQRFQDLYDRMEALQSFASAHMLHNPSSTSVTPS</sequence>
<name>A0A4Y7SBQ9_COPMI</name>
<feature type="region of interest" description="Disordered" evidence="1">
    <location>
        <begin position="39"/>
        <end position="80"/>
    </location>
</feature>
<proteinExistence type="predicted"/>
<gene>
    <name evidence="2" type="ORF">FA13DRAFT_1803249</name>
</gene>
<evidence type="ECO:0000256" key="1">
    <source>
        <dbReference type="SAM" id="MobiDB-lite"/>
    </source>
</evidence>
<keyword evidence="3" id="KW-1185">Reference proteome</keyword>